<keyword evidence="1" id="KW-0472">Membrane</keyword>
<reference evidence="2" key="1">
    <citation type="submission" date="2020-05" db="EMBL/GenBank/DDBJ databases">
        <title>WGS assembly of Corymbia citriodora subspecies variegata.</title>
        <authorList>
            <person name="Barry K."/>
            <person name="Hundley H."/>
            <person name="Shu S."/>
            <person name="Jenkins J."/>
            <person name="Grimwood J."/>
            <person name="Baten A."/>
        </authorList>
    </citation>
    <scope>NUCLEOTIDE SEQUENCE</scope>
    <source>
        <strain evidence="2">CV2-018</strain>
    </source>
</reference>
<keyword evidence="1" id="KW-1133">Transmembrane helix</keyword>
<name>A0A8T0CPH0_CORYI</name>
<sequence>MALPAPQPTVLRSNPLIQPARTARIAPPCSVGGSLANRASIAGGTEGKKKRRSLTVVAAVGDVSADGTTYLIAGAAAVALVGTAFPILFSRKDTCPECDGAGFVRRSAATLRANAARKDQSQIVCQRCNGLGKLNQIDK</sequence>
<comment type="caution">
    <text evidence="2">The sequence shown here is derived from an EMBL/GenBank/DDBJ whole genome shotgun (WGS) entry which is preliminary data.</text>
</comment>
<dbReference type="AlphaFoldDB" id="A0A8T0CPH0"/>
<organism evidence="2 3">
    <name type="scientific">Corymbia citriodora subsp. variegata</name>
    <dbReference type="NCBI Taxonomy" id="360336"/>
    <lineage>
        <taxon>Eukaryota</taxon>
        <taxon>Viridiplantae</taxon>
        <taxon>Streptophyta</taxon>
        <taxon>Embryophyta</taxon>
        <taxon>Tracheophyta</taxon>
        <taxon>Spermatophyta</taxon>
        <taxon>Magnoliopsida</taxon>
        <taxon>eudicotyledons</taxon>
        <taxon>Gunneridae</taxon>
        <taxon>Pentapetalae</taxon>
        <taxon>rosids</taxon>
        <taxon>malvids</taxon>
        <taxon>Myrtales</taxon>
        <taxon>Myrtaceae</taxon>
        <taxon>Myrtoideae</taxon>
        <taxon>Eucalypteae</taxon>
        <taxon>Corymbia</taxon>
    </lineage>
</organism>
<dbReference type="Gene3D" id="2.10.230.10">
    <property type="entry name" value="Heat shock protein DnaJ, cysteine-rich domain"/>
    <property type="match status" value="1"/>
</dbReference>
<gene>
    <name evidence="2" type="ORF">BT93_L0773</name>
</gene>
<accession>A0A8T0CPH0</accession>
<dbReference type="InterPro" id="IPR036410">
    <property type="entry name" value="HSP_DnaJ_Cys-rich_dom_sf"/>
</dbReference>
<dbReference type="PANTHER" id="PTHR36389:SF1">
    <property type="entry name" value="OS05G0110100 PROTEIN"/>
    <property type="match status" value="1"/>
</dbReference>
<dbReference type="Gramene" id="rna-gnl|WGS:JABURB|Cocit.L0773.1">
    <property type="protein sequence ID" value="cds-KAF7849463.1"/>
    <property type="gene ID" value="gene-BT93_L0773"/>
</dbReference>
<evidence type="ECO:0000313" key="2">
    <source>
        <dbReference type="EMBL" id="KAF7849463.1"/>
    </source>
</evidence>
<evidence type="ECO:0000313" key="3">
    <source>
        <dbReference type="Proteomes" id="UP000806378"/>
    </source>
</evidence>
<dbReference type="Proteomes" id="UP000806378">
    <property type="component" value="Unassembled WGS sequence"/>
</dbReference>
<dbReference type="EMBL" id="MU089776">
    <property type="protein sequence ID" value="KAF7849463.1"/>
    <property type="molecule type" value="Genomic_DNA"/>
</dbReference>
<dbReference type="GO" id="GO:0009535">
    <property type="term" value="C:chloroplast thylakoid membrane"/>
    <property type="evidence" value="ECO:0007669"/>
    <property type="project" value="TreeGrafter"/>
</dbReference>
<dbReference type="OrthoDB" id="2019927at2759"/>
<evidence type="ECO:0000256" key="1">
    <source>
        <dbReference type="SAM" id="Phobius"/>
    </source>
</evidence>
<feature type="transmembrane region" description="Helical" evidence="1">
    <location>
        <begin position="70"/>
        <end position="89"/>
    </location>
</feature>
<protein>
    <submittedName>
        <fullName evidence="2">Uncharacterized protein</fullName>
    </submittedName>
</protein>
<keyword evidence="3" id="KW-1185">Reference proteome</keyword>
<dbReference type="PANTHER" id="PTHR36389">
    <property type="entry name" value="OS05G0110100 PROTEIN"/>
    <property type="match status" value="1"/>
</dbReference>
<dbReference type="SUPFAM" id="SSF57938">
    <property type="entry name" value="DnaJ/Hsp40 cysteine-rich domain"/>
    <property type="match status" value="1"/>
</dbReference>
<keyword evidence="1" id="KW-0812">Transmembrane</keyword>
<proteinExistence type="predicted"/>